<dbReference type="EMBL" id="JAUUTY010000007">
    <property type="protein sequence ID" value="KAK1605265.1"/>
    <property type="molecule type" value="Genomic_DNA"/>
</dbReference>
<dbReference type="InterPro" id="IPR033124">
    <property type="entry name" value="Ser_caboxypep_his_AS"/>
</dbReference>
<proteinExistence type="inferred from homology"/>
<dbReference type="Pfam" id="PF00450">
    <property type="entry name" value="Peptidase_S10"/>
    <property type="match status" value="2"/>
</dbReference>
<sequence length="777" mass="85454">MATHWGSSPADEHDDFDEFDPTPYGGGYDLFVTFGRPLPPSDETCYPCSAPSTSYDAPHYAAEEPSPYGHHHKAQPAPGFRPQHEQQQQHSYGGGGSGYGGSRPQPAYGFRPQEEEHSYGGGGGDESGYGSRPQAQPAYGFRPQEEEQQHSYGGGGGGYGSDPPRRSEEDTYGSGYGRKPQQEEEGYGSGYGRRPQPEEGYGSGYGSKPQAEEQAYGSEYGSGYGGRKPQAEEGYGSGYGGRRVEDEVEGEYGSGGYRKPKPYGEETQGSYGYGQSAGYEKPSYGGGDEYGRKKRDDDDSDDEKKKRYGGGDEYGRKKHEKDIYGSGYGRKLQVEESYGSGFGSRYGSKQQVEGQTYGTEYGSGYGRKPQAEESYGSGYGSRPQGERESGGGYGGMKTEEDSYGGSGYVTVDEENGAELFYYFIESEGDPRRDPLVLWLPGGGRCTAQQALLLQFGPLKFIIEPYDGSTVPRLQYHPYSWTRAASILFLDSPVGAGFSFSRNIKGYDVGEASAALQVKTFLTKWFTEHPDYLPNPFYVGGASRSGRIAPFLAQKISEDIEAGMTPTVNLKGYLVGNPATGEAIDRDSRVPYLHGVGVISDQLYESIMENCRGDDLTNPKNVLCSQDMERFNHSYGKYLSYYWSNNNITRESLGIKKGSKDEWTCCDEKDLPYFPNIKSSIKYHYNMTSKGYRVLVYSGDHDAVIPFLGTQSWVRLLNLPVSDEWSAWHLEGQSAGFTLTYTNNLTFATVKGGGHSAPEYQPKRGLAMFSRWISGEPL</sequence>
<protein>
    <submittedName>
        <fullName evidence="7">Uncharacterized protein</fullName>
    </submittedName>
</protein>
<organism evidence="7 8">
    <name type="scientific">Lolium multiflorum</name>
    <name type="common">Italian ryegrass</name>
    <name type="synonym">Lolium perenne subsp. multiflorum</name>
    <dbReference type="NCBI Taxonomy" id="4521"/>
    <lineage>
        <taxon>Eukaryota</taxon>
        <taxon>Viridiplantae</taxon>
        <taxon>Streptophyta</taxon>
        <taxon>Embryophyta</taxon>
        <taxon>Tracheophyta</taxon>
        <taxon>Spermatophyta</taxon>
        <taxon>Magnoliopsida</taxon>
        <taxon>Liliopsida</taxon>
        <taxon>Poales</taxon>
        <taxon>Poaceae</taxon>
        <taxon>BOP clade</taxon>
        <taxon>Pooideae</taxon>
        <taxon>Poodae</taxon>
        <taxon>Poeae</taxon>
        <taxon>Poeae Chloroplast Group 2 (Poeae type)</taxon>
        <taxon>Loliodinae</taxon>
        <taxon>Loliinae</taxon>
        <taxon>Lolium</taxon>
    </lineage>
</organism>
<dbReference type="InterPro" id="IPR029058">
    <property type="entry name" value="AB_hydrolase_fold"/>
</dbReference>
<keyword evidence="3" id="KW-0865">Zymogen</keyword>
<dbReference type="PANTHER" id="PTHR11802">
    <property type="entry name" value="SERINE PROTEASE FAMILY S10 SERINE CARBOXYPEPTIDASE"/>
    <property type="match status" value="1"/>
</dbReference>
<accession>A0AAD8QLV7</accession>
<evidence type="ECO:0000256" key="4">
    <source>
        <dbReference type="ARBA" id="ARBA00023157"/>
    </source>
</evidence>
<feature type="compositionally biased region" description="Gly residues" evidence="6">
    <location>
        <begin position="92"/>
        <end position="101"/>
    </location>
</feature>
<dbReference type="InterPro" id="IPR001563">
    <property type="entry name" value="Peptidase_S10"/>
</dbReference>
<evidence type="ECO:0000256" key="6">
    <source>
        <dbReference type="SAM" id="MobiDB-lite"/>
    </source>
</evidence>
<dbReference type="GO" id="GO:0019748">
    <property type="term" value="P:secondary metabolic process"/>
    <property type="evidence" value="ECO:0007669"/>
    <property type="project" value="TreeGrafter"/>
</dbReference>
<dbReference type="SUPFAM" id="SSF53474">
    <property type="entry name" value="alpha/beta-Hydrolases"/>
    <property type="match status" value="1"/>
</dbReference>
<feature type="compositionally biased region" description="Basic and acidic residues" evidence="6">
    <location>
        <begin position="289"/>
        <end position="323"/>
    </location>
</feature>
<feature type="compositionally biased region" description="Low complexity" evidence="6">
    <location>
        <begin position="268"/>
        <end position="279"/>
    </location>
</feature>
<dbReference type="GO" id="GO:0004185">
    <property type="term" value="F:serine-type carboxypeptidase activity"/>
    <property type="evidence" value="ECO:0007669"/>
    <property type="project" value="InterPro"/>
</dbReference>
<evidence type="ECO:0000313" key="8">
    <source>
        <dbReference type="Proteomes" id="UP001231189"/>
    </source>
</evidence>
<comment type="similarity">
    <text evidence="1">Belongs to the peptidase S10 family.</text>
</comment>
<comment type="caution">
    <text evidence="7">The sequence shown here is derived from an EMBL/GenBank/DDBJ whole genome shotgun (WGS) entry which is preliminary data.</text>
</comment>
<keyword evidence="2" id="KW-0732">Signal</keyword>
<feature type="region of interest" description="Disordered" evidence="6">
    <location>
        <begin position="360"/>
        <end position="399"/>
    </location>
</feature>
<dbReference type="Gene3D" id="3.40.50.1820">
    <property type="entry name" value="alpha/beta hydrolase"/>
    <property type="match status" value="1"/>
</dbReference>
<dbReference type="PROSITE" id="PS00560">
    <property type="entry name" value="CARBOXYPEPT_SER_HIS"/>
    <property type="match status" value="1"/>
</dbReference>
<evidence type="ECO:0000313" key="7">
    <source>
        <dbReference type="EMBL" id="KAK1605265.1"/>
    </source>
</evidence>
<dbReference type="PRINTS" id="PR00724">
    <property type="entry name" value="CRBOXYPTASEC"/>
</dbReference>
<name>A0AAD8QLV7_LOLMU</name>
<dbReference type="Gene3D" id="3.40.50.11320">
    <property type="match status" value="1"/>
</dbReference>
<evidence type="ECO:0000256" key="5">
    <source>
        <dbReference type="ARBA" id="ARBA00023180"/>
    </source>
</evidence>
<reference evidence="7" key="1">
    <citation type="submission" date="2023-07" db="EMBL/GenBank/DDBJ databases">
        <title>A chromosome-level genome assembly of Lolium multiflorum.</title>
        <authorList>
            <person name="Chen Y."/>
            <person name="Copetti D."/>
            <person name="Kolliker R."/>
            <person name="Studer B."/>
        </authorList>
    </citation>
    <scope>NUCLEOTIDE SEQUENCE</scope>
    <source>
        <strain evidence="7">02402/16</strain>
        <tissue evidence="7">Leaf</tissue>
    </source>
</reference>
<evidence type="ECO:0000256" key="1">
    <source>
        <dbReference type="ARBA" id="ARBA00009431"/>
    </source>
</evidence>
<dbReference type="FunFam" id="3.40.50.1820:FF:000581">
    <property type="entry name" value="Os11g0431400 protein"/>
    <property type="match status" value="1"/>
</dbReference>
<feature type="region of interest" description="Disordered" evidence="6">
    <location>
        <begin position="1"/>
        <end position="330"/>
    </location>
</feature>
<keyword evidence="5" id="KW-0325">Glycoprotein</keyword>
<evidence type="ECO:0000256" key="2">
    <source>
        <dbReference type="ARBA" id="ARBA00022729"/>
    </source>
</evidence>
<keyword evidence="4" id="KW-1015">Disulfide bond</keyword>
<dbReference type="AlphaFoldDB" id="A0AAD8QLV7"/>
<evidence type="ECO:0000256" key="3">
    <source>
        <dbReference type="ARBA" id="ARBA00023145"/>
    </source>
</evidence>
<keyword evidence="8" id="KW-1185">Reference proteome</keyword>
<gene>
    <name evidence="7" type="ORF">QYE76_028938</name>
</gene>
<dbReference type="GO" id="GO:0006508">
    <property type="term" value="P:proteolysis"/>
    <property type="evidence" value="ECO:0007669"/>
    <property type="project" value="InterPro"/>
</dbReference>
<dbReference type="FunFam" id="3.40.50.11320:FF:000002">
    <property type="entry name" value="Carboxypeptidase"/>
    <property type="match status" value="1"/>
</dbReference>
<dbReference type="PANTHER" id="PTHR11802:SF46">
    <property type="entry name" value="CARBOXYPEPTIDASE"/>
    <property type="match status" value="1"/>
</dbReference>
<dbReference type="Proteomes" id="UP001231189">
    <property type="component" value="Unassembled WGS sequence"/>
</dbReference>
<dbReference type="GO" id="GO:0016747">
    <property type="term" value="F:acyltransferase activity, transferring groups other than amino-acyl groups"/>
    <property type="evidence" value="ECO:0007669"/>
    <property type="project" value="TreeGrafter"/>
</dbReference>